<dbReference type="PANTHER" id="PTHR24291">
    <property type="entry name" value="CYTOCHROME P450 FAMILY 4"/>
    <property type="match status" value="1"/>
</dbReference>
<keyword evidence="5 7" id="KW-0408">Iron</keyword>
<evidence type="ECO:0000313" key="8">
    <source>
        <dbReference type="EMBL" id="GAA1735096.1"/>
    </source>
</evidence>
<dbReference type="InterPro" id="IPR002401">
    <property type="entry name" value="Cyt_P450_E_grp-I"/>
</dbReference>
<dbReference type="EMBL" id="BAAALS010000001">
    <property type="protein sequence ID" value="GAA1735096.1"/>
    <property type="molecule type" value="Genomic_DNA"/>
</dbReference>
<dbReference type="Gene3D" id="1.10.630.10">
    <property type="entry name" value="Cytochrome P450"/>
    <property type="match status" value="1"/>
</dbReference>
<dbReference type="Proteomes" id="UP001500655">
    <property type="component" value="Unassembled WGS sequence"/>
</dbReference>
<dbReference type="PROSITE" id="PS00086">
    <property type="entry name" value="CYTOCHROME_P450"/>
    <property type="match status" value="1"/>
</dbReference>
<evidence type="ECO:0000256" key="4">
    <source>
        <dbReference type="ARBA" id="ARBA00023002"/>
    </source>
</evidence>
<evidence type="ECO:0000313" key="9">
    <source>
        <dbReference type="Proteomes" id="UP001500655"/>
    </source>
</evidence>
<protein>
    <submittedName>
        <fullName evidence="8">Cytochrome P450</fullName>
    </submittedName>
</protein>
<evidence type="ECO:0000256" key="2">
    <source>
        <dbReference type="ARBA" id="ARBA00022617"/>
    </source>
</evidence>
<dbReference type="PANTHER" id="PTHR24291:SF50">
    <property type="entry name" value="BIFUNCTIONAL ALBAFLAVENONE MONOOXYGENASE_TERPENE SYNTHASE"/>
    <property type="match status" value="1"/>
</dbReference>
<evidence type="ECO:0000256" key="7">
    <source>
        <dbReference type="RuleBase" id="RU000461"/>
    </source>
</evidence>
<evidence type="ECO:0000256" key="1">
    <source>
        <dbReference type="ARBA" id="ARBA00010617"/>
    </source>
</evidence>
<proteinExistence type="inferred from homology"/>
<name>A0ABP4VQR8_9ACTN</name>
<accession>A0ABP4VQR8</accession>
<reference evidence="9" key="1">
    <citation type="journal article" date="2019" name="Int. J. Syst. Evol. Microbiol.">
        <title>The Global Catalogue of Microorganisms (GCM) 10K type strain sequencing project: providing services to taxonomists for standard genome sequencing and annotation.</title>
        <authorList>
            <consortium name="The Broad Institute Genomics Platform"/>
            <consortium name="The Broad Institute Genome Sequencing Center for Infectious Disease"/>
            <person name="Wu L."/>
            <person name="Ma J."/>
        </authorList>
    </citation>
    <scope>NUCLEOTIDE SEQUENCE [LARGE SCALE GENOMIC DNA]</scope>
    <source>
        <strain evidence="9">JCM 13249</strain>
    </source>
</reference>
<sequence length="439" mass="48695">MVRPPTPPGHWLLGNLPEVRRDMPQVLRDVTAVHGGLTRLRMGPASMYLLAEPDLIHEVLVTRAAEFRKSSRTRQSIGWHLGDGLVTLEGAAHRRHRRVMQPALHTQRVAAQADTIVALARERVESWPAGSEQDLLAEMADLTLRIVCAALFDLRPAEDERLIAAVHDFAASLNWATGRAFPLPRWLPSAGNRRARAIINTLNTQVYALIARRRSEPARSGADLLSMLLAARDADTGAPLSDVEIRDELMTVFFAGHETSAAALTWALHLLDAHPDVMKQLRANLGDGTLTMADLPRVPLLGHVVKEVLRLYPPAWLFDRSPRADLRLGGYDLPRGATLLVSPWVVHRDPRWWDAPDEFRPARFADEPSRGHYFPFGDGPRLCVGNRFAETEIALVLATIVPRVDLPSLDPSPTLVPPAGEATLRPRSRLRVRVTPTGR</sequence>
<dbReference type="SUPFAM" id="SSF48264">
    <property type="entry name" value="Cytochrome P450"/>
    <property type="match status" value="1"/>
</dbReference>
<comment type="similarity">
    <text evidence="1 7">Belongs to the cytochrome P450 family.</text>
</comment>
<dbReference type="Pfam" id="PF00067">
    <property type="entry name" value="p450"/>
    <property type="match status" value="1"/>
</dbReference>
<evidence type="ECO:0000256" key="5">
    <source>
        <dbReference type="ARBA" id="ARBA00023004"/>
    </source>
</evidence>
<keyword evidence="9" id="KW-1185">Reference proteome</keyword>
<dbReference type="InterPro" id="IPR050196">
    <property type="entry name" value="Cytochrome_P450_Monoox"/>
</dbReference>
<organism evidence="8 9">
    <name type="scientific">Luedemannella helvata</name>
    <dbReference type="NCBI Taxonomy" id="349315"/>
    <lineage>
        <taxon>Bacteria</taxon>
        <taxon>Bacillati</taxon>
        <taxon>Actinomycetota</taxon>
        <taxon>Actinomycetes</taxon>
        <taxon>Micromonosporales</taxon>
        <taxon>Micromonosporaceae</taxon>
        <taxon>Luedemannella</taxon>
    </lineage>
</organism>
<evidence type="ECO:0000256" key="3">
    <source>
        <dbReference type="ARBA" id="ARBA00022723"/>
    </source>
</evidence>
<keyword evidence="3 7" id="KW-0479">Metal-binding</keyword>
<dbReference type="InterPro" id="IPR001128">
    <property type="entry name" value="Cyt_P450"/>
</dbReference>
<comment type="caution">
    <text evidence="8">The sequence shown here is derived from an EMBL/GenBank/DDBJ whole genome shotgun (WGS) entry which is preliminary data.</text>
</comment>
<keyword evidence="2 7" id="KW-0349">Heme</keyword>
<gene>
    <name evidence="8" type="ORF">GCM10009681_01730</name>
</gene>
<evidence type="ECO:0000256" key="6">
    <source>
        <dbReference type="ARBA" id="ARBA00023033"/>
    </source>
</evidence>
<dbReference type="InterPro" id="IPR017972">
    <property type="entry name" value="Cyt_P450_CS"/>
</dbReference>
<dbReference type="PRINTS" id="PR00385">
    <property type="entry name" value="P450"/>
</dbReference>
<dbReference type="RefSeq" id="WP_344075628.1">
    <property type="nucleotide sequence ID" value="NZ_BAAALS010000001.1"/>
</dbReference>
<keyword evidence="4 7" id="KW-0560">Oxidoreductase</keyword>
<dbReference type="PRINTS" id="PR00463">
    <property type="entry name" value="EP450I"/>
</dbReference>
<keyword evidence="6 7" id="KW-0503">Monooxygenase</keyword>
<dbReference type="InterPro" id="IPR036396">
    <property type="entry name" value="Cyt_P450_sf"/>
</dbReference>